<evidence type="ECO:0000313" key="3">
    <source>
        <dbReference type="Proteomes" id="UP000549113"/>
    </source>
</evidence>
<feature type="transmembrane region" description="Helical" evidence="1">
    <location>
        <begin position="136"/>
        <end position="161"/>
    </location>
</feature>
<protein>
    <submittedName>
        <fullName evidence="2">ABC-2 type transport system permease protein</fullName>
    </submittedName>
</protein>
<feature type="transmembrane region" description="Helical" evidence="1">
    <location>
        <begin position="101"/>
        <end position="130"/>
    </location>
</feature>
<feature type="transmembrane region" description="Helical" evidence="1">
    <location>
        <begin position="21"/>
        <end position="47"/>
    </location>
</feature>
<proteinExistence type="predicted"/>
<keyword evidence="1" id="KW-0812">Transmembrane</keyword>
<feature type="transmembrane region" description="Helical" evidence="1">
    <location>
        <begin position="329"/>
        <end position="348"/>
    </location>
</feature>
<keyword evidence="1" id="KW-1133">Transmembrane helix</keyword>
<dbReference type="Proteomes" id="UP000549113">
    <property type="component" value="Unassembled WGS sequence"/>
</dbReference>
<comment type="caution">
    <text evidence="2">The sequence shown here is derived from an EMBL/GenBank/DDBJ whole genome shotgun (WGS) entry which is preliminary data.</text>
</comment>
<feature type="transmembrane region" description="Helical" evidence="1">
    <location>
        <begin position="173"/>
        <end position="196"/>
    </location>
</feature>
<gene>
    <name evidence="2" type="ORF">BKA10_001290</name>
</gene>
<keyword evidence="3" id="KW-1185">Reference proteome</keyword>
<feature type="transmembrane region" description="Helical" evidence="1">
    <location>
        <begin position="448"/>
        <end position="476"/>
    </location>
</feature>
<feature type="transmembrane region" description="Helical" evidence="1">
    <location>
        <begin position="375"/>
        <end position="397"/>
    </location>
</feature>
<keyword evidence="1" id="KW-0472">Membrane</keyword>
<accession>A0AA40SNI9</accession>
<feature type="transmembrane region" description="Helical" evidence="1">
    <location>
        <begin position="482"/>
        <end position="505"/>
    </location>
</feature>
<feature type="transmembrane region" description="Helical" evidence="1">
    <location>
        <begin position="275"/>
        <end position="294"/>
    </location>
</feature>
<organism evidence="2 3">
    <name type="scientific">Microbacterium invictum</name>
    <dbReference type="NCBI Taxonomy" id="515415"/>
    <lineage>
        <taxon>Bacteria</taxon>
        <taxon>Bacillati</taxon>
        <taxon>Actinomycetota</taxon>
        <taxon>Actinomycetes</taxon>
        <taxon>Micrococcales</taxon>
        <taxon>Microbacteriaceae</taxon>
        <taxon>Microbacterium</taxon>
    </lineage>
</organism>
<feature type="transmembrane region" description="Helical" evidence="1">
    <location>
        <begin position="409"/>
        <end position="436"/>
    </location>
</feature>
<dbReference type="AlphaFoldDB" id="A0AA40SNI9"/>
<dbReference type="RefSeq" id="WP_183499152.1">
    <property type="nucleotide sequence ID" value="NZ_BAABCO010000001.1"/>
</dbReference>
<feature type="transmembrane region" description="Helical" evidence="1">
    <location>
        <begin position="236"/>
        <end position="255"/>
    </location>
</feature>
<name>A0AA40SNI9_9MICO</name>
<evidence type="ECO:0000256" key="1">
    <source>
        <dbReference type="SAM" id="Phobius"/>
    </source>
</evidence>
<evidence type="ECO:0000313" key="2">
    <source>
        <dbReference type="EMBL" id="MBB4139496.1"/>
    </source>
</evidence>
<reference evidence="2 3" key="1">
    <citation type="submission" date="2020-08" db="EMBL/GenBank/DDBJ databases">
        <title>Sequencing the genomes of 1000 actinobacteria strains.</title>
        <authorList>
            <person name="Klenk H.-P."/>
        </authorList>
    </citation>
    <scope>NUCLEOTIDE SEQUENCE [LARGE SCALE GENOMIC DNA]</scope>
    <source>
        <strain evidence="2 3">DSM 19600</strain>
    </source>
</reference>
<sequence>MVATVLSLRYRVLGNTLVRRPWQLVGFCFGMLGALWILGMVVAGLVALSFVDDLGLSRAVAIVGGAALILGWVIGPLLIAGTDSTVDAAQLAPFPLTTRQLMLALAGAGLTGIPGIATTLAGLATIILWVRWPAAAVVALPTALVAIATCVVASRLVATLSRGLGGNRRGREIIGTVVLAALIMTGPIITGIVSLLDLGDDAASRFVQIGGILGWTPIGAAWAVPGDVAAGAWLPALAKFLIAAATLVVLWVVWARVLEASASTLPRQATRAVKAGALGLFGAMPTGGVGATWARSLTAWLRDPRYLRQLIFVPLFPALFAFTGGVDGFFFAASAVVVAFILAIGGYADISYDGTAFASVLSAGVRGRADRWGRVLGAATVGVPAVGIVAVATAALADSWAQLPAVLGTAWGLLLVGYGVSAISSSLIVVPVAAAGDSPFKSVPGQTFLSGLLVFLVWGACTVLALPALVLGIMALNTQSSPLGVAALLVGVLWGGVVIVGGVIIGGRTLDRSGPDLLARIKAFPT</sequence>
<feature type="transmembrane region" description="Helical" evidence="1">
    <location>
        <begin position="59"/>
        <end position="80"/>
    </location>
</feature>
<dbReference type="EMBL" id="JACIFH010000001">
    <property type="protein sequence ID" value="MBB4139496.1"/>
    <property type="molecule type" value="Genomic_DNA"/>
</dbReference>